<dbReference type="Proteomes" id="UP001183586">
    <property type="component" value="Unassembled WGS sequence"/>
</dbReference>
<keyword evidence="2" id="KW-1185">Reference proteome</keyword>
<proteinExistence type="predicted"/>
<comment type="caution">
    <text evidence="1">The sequence shown here is derived from an EMBL/GenBank/DDBJ whole genome shotgun (WGS) entry which is preliminary data.</text>
</comment>
<name>A0ABU2P7K2_9ACTN</name>
<evidence type="ECO:0000313" key="1">
    <source>
        <dbReference type="EMBL" id="MDT0387802.1"/>
    </source>
</evidence>
<organism evidence="1 2">
    <name type="scientific">Streptomyces dubilierae</name>
    <dbReference type="NCBI Taxonomy" id="3075533"/>
    <lineage>
        <taxon>Bacteria</taxon>
        <taxon>Bacillati</taxon>
        <taxon>Actinomycetota</taxon>
        <taxon>Actinomycetes</taxon>
        <taxon>Kitasatosporales</taxon>
        <taxon>Streptomycetaceae</taxon>
        <taxon>Streptomyces</taxon>
    </lineage>
</organism>
<reference evidence="2" key="1">
    <citation type="submission" date="2023-07" db="EMBL/GenBank/DDBJ databases">
        <title>30 novel species of actinomycetes from the DSMZ collection.</title>
        <authorList>
            <person name="Nouioui I."/>
        </authorList>
    </citation>
    <scope>NUCLEOTIDE SEQUENCE [LARGE SCALE GENOMIC DNA]</scope>
    <source>
        <strain evidence="2">DSM 41921</strain>
    </source>
</reference>
<accession>A0ABU2P7K2</accession>
<dbReference type="EMBL" id="JAVREU010000003">
    <property type="protein sequence ID" value="MDT0387802.1"/>
    <property type="molecule type" value="Genomic_DNA"/>
</dbReference>
<gene>
    <name evidence="1" type="ORF">RM641_10230</name>
</gene>
<evidence type="ECO:0000313" key="2">
    <source>
        <dbReference type="Proteomes" id="UP001183586"/>
    </source>
</evidence>
<protein>
    <submittedName>
        <fullName evidence="1">Uncharacterized protein</fullName>
    </submittedName>
</protein>
<sequence length="177" mass="17926">MAWSAPMTAVASSVFTAAQFNTFLRDNLNETAPAKATTAGGHFAVSDTNEISERVSATASVLMSETTTSTSYTDLATVGPTVTVETGPAALVAVHGAIDNSGAGSSRMSYAVSGVSTIAEADNRGIGVYGVAGAGIVASAVVLHTDLTPGINTFTAKYRVASGTGTFNSRRIVVFPL</sequence>
<dbReference type="RefSeq" id="WP_311680740.1">
    <property type="nucleotide sequence ID" value="NZ_JAVREU010000003.1"/>
</dbReference>